<gene>
    <name evidence="3" type="ORF">TRFO_06428</name>
</gene>
<dbReference type="GeneID" id="94827795"/>
<feature type="compositionally biased region" description="Polar residues" evidence="2">
    <location>
        <begin position="914"/>
        <end position="944"/>
    </location>
</feature>
<dbReference type="AlphaFoldDB" id="A0A1J4JY87"/>
<sequence length="1116" mass="126574">MSIRSSSALSRGPATIDSLPEYKTLTTIVKQYYKASTPQIPEIMKETTNLHKVAEIFSSFITAVSTEHVTMTSTAATLIDRTVRYLLCTALENARNTTLYQQYSNTLRVSMSIQSQLRDADIEELRIRLAEALTYIEDVQSHNKDSQKDQAQLAQEIETLYRDGTRLKEKFLANKRAYEEQLFKAQATNQVLEDKLREVSDKLLIQHEKMNSLNVQLAHANNEIETLTEENASLKKQLAERKKLIVKSRQALEHSKHQIAEGKINMKRLYNELEALKGANVQPTPSQLEKMAGENYSLQQEIAQLKGQLLEYEGRLNIISRDNDLSSSLSLQNRKEEEEEINKLHQQLYDANDKIELLKQTIEDLEEKQAIAQEDRLLQEEKIAETEKQLSEAHGTITEMEKLFNDMNITPDDLPNLIDSANENPKLMASIQKLRSSLDALCRFTKKLIEEDTAETKILDQNAALFNDEELRNEIVTRIEEMRDYAHQLSPDDLDIVLMYDAIFGFNDNVQALIDNTILKRENNIYAGLVILVAILNKSQKFVSQIDSDLDGVYKQLPFKREKHNPIDVADYFESLQGPIKRIKSILKKEFGKFDASATTADQLNTFMDIIEELLENMNNEIRPIINYKRSVLKLPEALSEEIEKLRSKVDSLTTLHQTEMSETQQKYDQKLDELTKELQQTRNREDITVRFQDIIQRKDEEIRRARNELSEILDKNLMVESQCTSLQSKSMETELNSTVIKNQRNRLQTLLDQRTRAYERTIQELTEASDQRAQEEVALVTKKFTAEKEVIVKQLAAKSKKVKDLKAQLKEVVNSFESIVQHQRSEMSALVEQNTRMSRKVAKFKIIIKNQEADRQLEASLAANESLLQSITTNDSAILNTTANGNASLVGAPSIRSVDTPSRIKTAAPSVVGSMTPSRMSTITSPSRGASMTPRSAASKPTRTSEAVLDVLAEIGAALTPYAGVKPNWTKPRIISTINELVQRAAGTGVVVADDEWKKWAAGLIVSSKSNLTADEMRIMIKEMVRAGPSRLKASEKLQSLREQKKLLLLRSNLPQKSDPLIINVRILISVVLLAQAISKTTKRGVMPQTPTRPILRNRSNSRLSTPVRSKTPMK</sequence>
<dbReference type="PANTHER" id="PTHR23159:SF31">
    <property type="entry name" value="CENTROSOME-ASSOCIATED PROTEIN CEP250 ISOFORM X1"/>
    <property type="match status" value="1"/>
</dbReference>
<feature type="coiled-coil region" evidence="1">
    <location>
        <begin position="658"/>
        <end position="761"/>
    </location>
</feature>
<evidence type="ECO:0000256" key="1">
    <source>
        <dbReference type="SAM" id="Coils"/>
    </source>
</evidence>
<dbReference type="OrthoDB" id="2286360at2759"/>
<dbReference type="Proteomes" id="UP000179807">
    <property type="component" value="Unassembled WGS sequence"/>
</dbReference>
<proteinExistence type="predicted"/>
<protein>
    <submittedName>
        <fullName evidence="3">Uncharacterized protein</fullName>
    </submittedName>
</protein>
<accession>A0A1J4JY87</accession>
<dbReference type="VEuPathDB" id="TrichDB:TRFO_06428"/>
<name>A0A1J4JY87_9EUKA</name>
<dbReference type="EMBL" id="MLAK01000804">
    <property type="protein sequence ID" value="OHT04121.1"/>
    <property type="molecule type" value="Genomic_DNA"/>
</dbReference>
<feature type="region of interest" description="Disordered" evidence="2">
    <location>
        <begin position="1084"/>
        <end position="1116"/>
    </location>
</feature>
<feature type="coiled-coil region" evidence="1">
    <location>
        <begin position="175"/>
        <end position="403"/>
    </location>
</feature>
<keyword evidence="1" id="KW-0175">Coiled coil</keyword>
<keyword evidence="4" id="KW-1185">Reference proteome</keyword>
<dbReference type="PANTHER" id="PTHR23159">
    <property type="entry name" value="CENTROSOMAL PROTEIN 2"/>
    <property type="match status" value="1"/>
</dbReference>
<evidence type="ECO:0000313" key="3">
    <source>
        <dbReference type="EMBL" id="OHT04121.1"/>
    </source>
</evidence>
<comment type="caution">
    <text evidence="3">The sequence shown here is derived from an EMBL/GenBank/DDBJ whole genome shotgun (WGS) entry which is preliminary data.</text>
</comment>
<evidence type="ECO:0000256" key="2">
    <source>
        <dbReference type="SAM" id="MobiDB-lite"/>
    </source>
</evidence>
<evidence type="ECO:0000313" key="4">
    <source>
        <dbReference type="Proteomes" id="UP000179807"/>
    </source>
</evidence>
<feature type="compositionally biased region" description="Polar residues" evidence="2">
    <location>
        <begin position="1099"/>
        <end position="1110"/>
    </location>
</feature>
<organism evidence="3 4">
    <name type="scientific">Tritrichomonas foetus</name>
    <dbReference type="NCBI Taxonomy" id="1144522"/>
    <lineage>
        <taxon>Eukaryota</taxon>
        <taxon>Metamonada</taxon>
        <taxon>Parabasalia</taxon>
        <taxon>Tritrichomonadida</taxon>
        <taxon>Tritrichomonadidae</taxon>
        <taxon>Tritrichomonas</taxon>
    </lineage>
</organism>
<reference evidence="3" key="1">
    <citation type="submission" date="2016-10" db="EMBL/GenBank/DDBJ databases">
        <authorList>
            <person name="Benchimol M."/>
            <person name="Almeida L.G."/>
            <person name="Vasconcelos A.T."/>
            <person name="Perreira-Neves A."/>
            <person name="Rosa I.A."/>
            <person name="Tasca T."/>
            <person name="Bogo M.R."/>
            <person name="de Souza W."/>
        </authorList>
    </citation>
    <scope>NUCLEOTIDE SEQUENCE [LARGE SCALE GENOMIC DNA]</scope>
    <source>
        <strain evidence="3">K</strain>
    </source>
</reference>
<dbReference type="RefSeq" id="XP_068357257.1">
    <property type="nucleotide sequence ID" value="XM_068493091.1"/>
</dbReference>
<feature type="region of interest" description="Disordered" evidence="2">
    <location>
        <begin position="908"/>
        <end position="944"/>
    </location>
</feature>